<dbReference type="SUPFAM" id="SSF51338">
    <property type="entry name" value="Composite domain of metallo-dependent hydrolases"/>
    <property type="match status" value="1"/>
</dbReference>
<dbReference type="PROSITE" id="PS00483">
    <property type="entry name" value="DIHYDROOROTASE_2"/>
    <property type="match status" value="1"/>
</dbReference>
<dbReference type="Pfam" id="PF01979">
    <property type="entry name" value="Amidohydro_1"/>
    <property type="match status" value="1"/>
</dbReference>
<dbReference type="Gene3D" id="3.20.20.140">
    <property type="entry name" value="Metal-dependent hydrolases"/>
    <property type="match status" value="1"/>
</dbReference>
<dbReference type="InterPro" id="IPR002195">
    <property type="entry name" value="Dihydroorotase_CS"/>
</dbReference>
<dbReference type="NCBIfam" id="TIGR00857">
    <property type="entry name" value="pyrC_multi"/>
    <property type="match status" value="1"/>
</dbReference>
<keyword evidence="3" id="KW-0378">Hydrolase</keyword>
<evidence type="ECO:0000256" key="1">
    <source>
        <dbReference type="ARBA" id="ARBA00001947"/>
    </source>
</evidence>
<dbReference type="InterPro" id="IPR050138">
    <property type="entry name" value="DHOase/Allantoinase_Hydrolase"/>
</dbReference>
<dbReference type="SUPFAM" id="SSF51556">
    <property type="entry name" value="Metallo-dependent hydrolases"/>
    <property type="match status" value="1"/>
</dbReference>
<evidence type="ECO:0000256" key="2">
    <source>
        <dbReference type="ARBA" id="ARBA00022723"/>
    </source>
</evidence>
<dbReference type="InterPro" id="IPR011059">
    <property type="entry name" value="Metal-dep_hydrolase_composite"/>
</dbReference>
<dbReference type="PANTHER" id="PTHR43668">
    <property type="entry name" value="ALLANTOINASE"/>
    <property type="match status" value="1"/>
</dbReference>
<dbReference type="EMBL" id="DSAY01000184">
    <property type="protein sequence ID" value="HDP16042.1"/>
    <property type="molecule type" value="Genomic_DNA"/>
</dbReference>
<name>A0A7C1CEB3_9CREN</name>
<dbReference type="GO" id="GO:0046872">
    <property type="term" value="F:metal ion binding"/>
    <property type="evidence" value="ECO:0007669"/>
    <property type="project" value="UniProtKB-KW"/>
</dbReference>
<sequence length="462" mass="51731">MLLLRRHSNRGTSHTAIGKRIVRSKNNMHEEPDFFILGKAYITGRVVNAAIGISGEKIVSLTSPGNIPPSARRREYGDGFLVVPGMVDIHVHMREPGLEYKEDWRTGSMAAVKGGVTFVADMPNNKPPANNCNILREKLERAKRKSIVDYAFYAGFNIIPEELSECKDLYIGGKIYPEDLYSPNVEEFARLIASQYKILIVHAENPSLLKPDAKILHSIARPPESEKSAVKKTLELALQTGARTHITHISLADSIIEILKAKLAGHPVTLDTAPHYFLLNDSLYTTSRKNIAKVNPPLRSEKDRQSLYIAVNKMLVDAIVTDHAPHLLEEKLGENPPSGFPGLEVALHLLLREILEGRMPIQVLDLYSFRPASLLGINKGCISIGCDADLVVLRKESWEIRPDEFVSKAKYSPFEGAVLRTKTHAVFLRGRTVYEEGEFYEDVRGKFYPLEAPTSYETLQDR</sequence>
<gene>
    <name evidence="5" type="ORF">ENN26_09765</name>
</gene>
<dbReference type="GO" id="GO:0005737">
    <property type="term" value="C:cytoplasm"/>
    <property type="evidence" value="ECO:0007669"/>
    <property type="project" value="TreeGrafter"/>
</dbReference>
<feature type="domain" description="Amidohydrolase-related" evidence="4">
    <location>
        <begin position="81"/>
        <end position="433"/>
    </location>
</feature>
<dbReference type="GO" id="GO:0004038">
    <property type="term" value="F:allantoinase activity"/>
    <property type="evidence" value="ECO:0007669"/>
    <property type="project" value="TreeGrafter"/>
</dbReference>
<dbReference type="InterPro" id="IPR032466">
    <property type="entry name" value="Metal_Hydrolase"/>
</dbReference>
<comment type="cofactor">
    <cofactor evidence="1">
        <name>Zn(2+)</name>
        <dbReference type="ChEBI" id="CHEBI:29105"/>
    </cofactor>
</comment>
<proteinExistence type="predicted"/>
<protein>
    <recommendedName>
        <fullName evidence="4">Amidohydrolase-related domain-containing protein</fullName>
    </recommendedName>
</protein>
<dbReference type="AlphaFoldDB" id="A0A7C1CEB3"/>
<keyword evidence="2" id="KW-0479">Metal-binding</keyword>
<evidence type="ECO:0000259" key="4">
    <source>
        <dbReference type="Pfam" id="PF01979"/>
    </source>
</evidence>
<evidence type="ECO:0000313" key="5">
    <source>
        <dbReference type="EMBL" id="HDP16042.1"/>
    </source>
</evidence>
<accession>A0A7C1CEB3</accession>
<dbReference type="InterPro" id="IPR006680">
    <property type="entry name" value="Amidohydro-rel"/>
</dbReference>
<comment type="caution">
    <text evidence="5">The sequence shown here is derived from an EMBL/GenBank/DDBJ whole genome shotgun (WGS) entry which is preliminary data.</text>
</comment>
<evidence type="ECO:0000256" key="3">
    <source>
        <dbReference type="ARBA" id="ARBA00022801"/>
    </source>
</evidence>
<reference evidence="5" key="1">
    <citation type="journal article" date="2020" name="mSystems">
        <title>Genome- and Community-Level Interaction Insights into Carbon Utilization and Element Cycling Functions of Hydrothermarchaeota in Hydrothermal Sediment.</title>
        <authorList>
            <person name="Zhou Z."/>
            <person name="Liu Y."/>
            <person name="Xu W."/>
            <person name="Pan J."/>
            <person name="Luo Z.H."/>
            <person name="Li M."/>
        </authorList>
    </citation>
    <scope>NUCLEOTIDE SEQUENCE [LARGE SCALE GENOMIC DNA]</scope>
    <source>
        <strain evidence="5">SpSt-116</strain>
    </source>
</reference>
<dbReference type="GO" id="GO:0006145">
    <property type="term" value="P:purine nucleobase catabolic process"/>
    <property type="evidence" value="ECO:0007669"/>
    <property type="project" value="TreeGrafter"/>
</dbReference>
<organism evidence="5">
    <name type="scientific">Thermofilum adornatum</name>
    <dbReference type="NCBI Taxonomy" id="1365176"/>
    <lineage>
        <taxon>Archaea</taxon>
        <taxon>Thermoproteota</taxon>
        <taxon>Thermoprotei</taxon>
        <taxon>Thermofilales</taxon>
        <taxon>Thermofilaceae</taxon>
        <taxon>Thermofilum</taxon>
    </lineage>
</organism>
<dbReference type="PANTHER" id="PTHR43668:SF2">
    <property type="entry name" value="ALLANTOINASE"/>
    <property type="match status" value="1"/>
</dbReference>